<name>A0A9N9IUJ1_9GLOM</name>
<feature type="non-terminal residue" evidence="2">
    <location>
        <position position="1"/>
    </location>
</feature>
<accession>A0A9N9IUJ1</accession>
<dbReference type="EMBL" id="CAJVPS010041305">
    <property type="protein sequence ID" value="CAG8752033.1"/>
    <property type="molecule type" value="Genomic_DNA"/>
</dbReference>
<proteinExistence type="predicted"/>
<dbReference type="AlphaFoldDB" id="A0A9N9IUJ1"/>
<protein>
    <submittedName>
        <fullName evidence="2">1822_t:CDS:1</fullName>
    </submittedName>
</protein>
<gene>
    <name evidence="2" type="ORF">ALEPTO_LOCUS13343</name>
</gene>
<evidence type="ECO:0000313" key="2">
    <source>
        <dbReference type="EMBL" id="CAG8752033.1"/>
    </source>
</evidence>
<organism evidence="2 3">
    <name type="scientific">Ambispora leptoticha</name>
    <dbReference type="NCBI Taxonomy" id="144679"/>
    <lineage>
        <taxon>Eukaryota</taxon>
        <taxon>Fungi</taxon>
        <taxon>Fungi incertae sedis</taxon>
        <taxon>Mucoromycota</taxon>
        <taxon>Glomeromycotina</taxon>
        <taxon>Glomeromycetes</taxon>
        <taxon>Archaeosporales</taxon>
        <taxon>Ambisporaceae</taxon>
        <taxon>Ambispora</taxon>
    </lineage>
</organism>
<keyword evidence="3" id="KW-1185">Reference proteome</keyword>
<reference evidence="2" key="1">
    <citation type="submission" date="2021-06" db="EMBL/GenBank/DDBJ databases">
        <authorList>
            <person name="Kallberg Y."/>
            <person name="Tangrot J."/>
            <person name="Rosling A."/>
        </authorList>
    </citation>
    <scope>NUCLEOTIDE SEQUENCE</scope>
    <source>
        <strain evidence="2">FL130A</strain>
    </source>
</reference>
<feature type="region of interest" description="Disordered" evidence="1">
    <location>
        <begin position="1"/>
        <end position="27"/>
    </location>
</feature>
<evidence type="ECO:0000256" key="1">
    <source>
        <dbReference type="SAM" id="MobiDB-lite"/>
    </source>
</evidence>
<comment type="caution">
    <text evidence="2">The sequence shown here is derived from an EMBL/GenBank/DDBJ whole genome shotgun (WGS) entry which is preliminary data.</text>
</comment>
<feature type="compositionally biased region" description="Basic and acidic residues" evidence="1">
    <location>
        <begin position="1"/>
        <end position="17"/>
    </location>
</feature>
<dbReference type="Proteomes" id="UP000789508">
    <property type="component" value="Unassembled WGS sequence"/>
</dbReference>
<sequence length="148" mass="16188">MTRSQAERLIGHKELRHGPTPKGGSSEEFSAMGATLTEQYYVKEEGLSVSSVLTVRTEKATTNYVPAVALLAGNRGSTSWKLIILFCLSTGEVNGTPCGAARKRGEQKGLDTLVVHALNDDMLARVKLKGIDGDSHKQWSMWFNPIQR</sequence>
<evidence type="ECO:0000313" key="3">
    <source>
        <dbReference type="Proteomes" id="UP000789508"/>
    </source>
</evidence>